<evidence type="ECO:0000256" key="1">
    <source>
        <dbReference type="ARBA" id="ARBA00023125"/>
    </source>
</evidence>
<evidence type="ECO:0000313" key="5">
    <source>
        <dbReference type="EMBL" id="MDP9830388.1"/>
    </source>
</evidence>
<evidence type="ECO:0000256" key="2">
    <source>
        <dbReference type="PROSITE-ProRule" id="PRU00335"/>
    </source>
</evidence>
<dbReference type="SUPFAM" id="SSF46689">
    <property type="entry name" value="Homeodomain-like"/>
    <property type="match status" value="1"/>
</dbReference>
<feature type="DNA-binding region" description="H-T-H motif" evidence="2">
    <location>
        <begin position="57"/>
        <end position="76"/>
    </location>
</feature>
<sequence>MNNADVESGQPAEGSTLGRRASRAAAGRADPRALRTRAYVLQAIRDAAAKGDLAALTVSEVCRRAQINRVTFYKHWNELADALVEAFAENFDALSTIPQDAIARSADVDQLASLYRNALLAQLNELSARRDLYRELLTGPREQPLRVALQQVLHERAQLAIEVLARAGVEVPDTGHDLAASYIAGGGTAALVAFTRGDDDDIERTATAIMALFPPWWPRPAAAGLTPA</sequence>
<keyword evidence="6" id="KW-1185">Reference proteome</keyword>
<dbReference type="InterPro" id="IPR009057">
    <property type="entry name" value="Homeodomain-like_sf"/>
</dbReference>
<dbReference type="Gene3D" id="1.10.357.10">
    <property type="entry name" value="Tetracycline Repressor, domain 2"/>
    <property type="match status" value="1"/>
</dbReference>
<dbReference type="InterPro" id="IPR001647">
    <property type="entry name" value="HTH_TetR"/>
</dbReference>
<protein>
    <submittedName>
        <fullName evidence="5">AcrR family transcriptional regulator</fullName>
    </submittedName>
</protein>
<gene>
    <name evidence="5" type="ORF">J2S57_006137</name>
</gene>
<dbReference type="EMBL" id="JAUSQZ010000001">
    <property type="protein sequence ID" value="MDP9830388.1"/>
    <property type="molecule type" value="Genomic_DNA"/>
</dbReference>
<evidence type="ECO:0000256" key="3">
    <source>
        <dbReference type="SAM" id="MobiDB-lite"/>
    </source>
</evidence>
<evidence type="ECO:0000313" key="6">
    <source>
        <dbReference type="Proteomes" id="UP001235712"/>
    </source>
</evidence>
<proteinExistence type="predicted"/>
<accession>A0ABT9PCH4</accession>
<evidence type="ECO:0000259" key="4">
    <source>
        <dbReference type="PROSITE" id="PS50977"/>
    </source>
</evidence>
<organism evidence="5 6">
    <name type="scientific">Kineosporia succinea</name>
    <dbReference type="NCBI Taxonomy" id="84632"/>
    <lineage>
        <taxon>Bacteria</taxon>
        <taxon>Bacillati</taxon>
        <taxon>Actinomycetota</taxon>
        <taxon>Actinomycetes</taxon>
        <taxon>Kineosporiales</taxon>
        <taxon>Kineosporiaceae</taxon>
        <taxon>Kineosporia</taxon>
    </lineage>
</organism>
<feature type="region of interest" description="Disordered" evidence="3">
    <location>
        <begin position="1"/>
        <end position="29"/>
    </location>
</feature>
<comment type="caution">
    <text evidence="5">The sequence shown here is derived from an EMBL/GenBank/DDBJ whole genome shotgun (WGS) entry which is preliminary data.</text>
</comment>
<reference evidence="5 6" key="1">
    <citation type="submission" date="2023-07" db="EMBL/GenBank/DDBJ databases">
        <title>Sequencing the genomes of 1000 actinobacteria strains.</title>
        <authorList>
            <person name="Klenk H.-P."/>
        </authorList>
    </citation>
    <scope>NUCLEOTIDE SEQUENCE [LARGE SCALE GENOMIC DNA]</scope>
    <source>
        <strain evidence="5 6">DSM 44388</strain>
    </source>
</reference>
<dbReference type="RefSeq" id="WP_307249460.1">
    <property type="nucleotide sequence ID" value="NZ_JAUSQZ010000001.1"/>
</dbReference>
<keyword evidence="1 2" id="KW-0238">DNA-binding</keyword>
<feature type="domain" description="HTH tetR-type" evidence="4">
    <location>
        <begin position="34"/>
        <end position="94"/>
    </location>
</feature>
<name>A0ABT9PCH4_9ACTN</name>
<dbReference type="Proteomes" id="UP001235712">
    <property type="component" value="Unassembled WGS sequence"/>
</dbReference>
<dbReference type="PROSITE" id="PS50977">
    <property type="entry name" value="HTH_TETR_2"/>
    <property type="match status" value="1"/>
</dbReference>